<keyword evidence="6 10" id="KW-1133">Transmembrane helix</keyword>
<dbReference type="InterPro" id="IPR050854">
    <property type="entry name" value="LMBD1_LysCbl_Transport"/>
</dbReference>
<dbReference type="PANTHER" id="PTHR16130:SF2">
    <property type="entry name" value="LYSOSOMAL COBALAMIN TRANSPORT ESCORT PROTEIN LMBD1"/>
    <property type="match status" value="1"/>
</dbReference>
<evidence type="ECO:0000256" key="5">
    <source>
        <dbReference type="ARBA" id="ARBA00022692"/>
    </source>
</evidence>
<accession>A0ABQ9ZGU4</accession>
<dbReference type="EMBL" id="JAOYFB010000003">
    <property type="protein sequence ID" value="KAK4012140.1"/>
    <property type="molecule type" value="Genomic_DNA"/>
</dbReference>
<keyword evidence="3" id="KW-0813">Transport</keyword>
<name>A0ABQ9ZGU4_9CRUS</name>
<feature type="transmembrane region" description="Helical" evidence="10">
    <location>
        <begin position="52"/>
        <end position="78"/>
    </location>
</feature>
<evidence type="ECO:0000313" key="11">
    <source>
        <dbReference type="EMBL" id="KAK4012140.1"/>
    </source>
</evidence>
<keyword evidence="12" id="KW-1185">Reference proteome</keyword>
<protein>
    <recommendedName>
        <fullName evidence="13">Lysosomal cobalamin transporter</fullName>
    </recommendedName>
</protein>
<keyword evidence="7 10" id="KW-0472">Membrane</keyword>
<comment type="subcellular location">
    <subcellularLocation>
        <location evidence="1">Lysosome membrane</location>
        <topology evidence="1">Multi-pass membrane protein</topology>
    </subcellularLocation>
</comment>
<feature type="transmembrane region" description="Helical" evidence="10">
    <location>
        <begin position="197"/>
        <end position="223"/>
    </location>
</feature>
<feature type="transmembrane region" description="Helical" evidence="10">
    <location>
        <begin position="526"/>
        <end position="545"/>
    </location>
</feature>
<evidence type="ECO:0000256" key="7">
    <source>
        <dbReference type="ARBA" id="ARBA00023136"/>
    </source>
</evidence>
<reference evidence="11 12" key="1">
    <citation type="journal article" date="2023" name="Nucleic Acids Res.">
        <title>The hologenome of Daphnia magna reveals possible DNA methylation and microbiome-mediated evolution of the host genome.</title>
        <authorList>
            <person name="Chaturvedi A."/>
            <person name="Li X."/>
            <person name="Dhandapani V."/>
            <person name="Marshall H."/>
            <person name="Kissane S."/>
            <person name="Cuenca-Cambronero M."/>
            <person name="Asole G."/>
            <person name="Calvet F."/>
            <person name="Ruiz-Romero M."/>
            <person name="Marangio P."/>
            <person name="Guigo R."/>
            <person name="Rago D."/>
            <person name="Mirbahai L."/>
            <person name="Eastwood N."/>
            <person name="Colbourne J.K."/>
            <person name="Zhou J."/>
            <person name="Mallon E."/>
            <person name="Orsini L."/>
        </authorList>
    </citation>
    <scope>NUCLEOTIDE SEQUENCE [LARGE SCALE GENOMIC DNA]</scope>
    <source>
        <strain evidence="11">LRV0_1</strain>
    </source>
</reference>
<evidence type="ECO:0000313" key="12">
    <source>
        <dbReference type="Proteomes" id="UP001234178"/>
    </source>
</evidence>
<evidence type="ECO:0000256" key="3">
    <source>
        <dbReference type="ARBA" id="ARBA00022448"/>
    </source>
</evidence>
<feature type="transmembrane region" description="Helical" evidence="10">
    <location>
        <begin position="14"/>
        <end position="40"/>
    </location>
</feature>
<keyword evidence="8" id="KW-0458">Lysosome</keyword>
<sequence length="570" mass="63674">MSHDGQASFVPQNIGILLTLVFFIYVLLSAMFFTFLVRYITGKLSAERVPTVVSIVALTVASLPTGLIPIDVFVVGYMKNSSGQFQPWASDMRDRHDFSTTLLSAYYASYIATLFITFVIIPLAFFFHKTETASSGRSRQNVLPALCYTGLSLVILVVLLAIGGVVPTRDLPTPNSTLEDQFRNMVEDLKTSELEDMFSFALSIIRIVGITLITAYVGVGMVLGPITHIRGYPDPRTELACVRNRRIGIEREISDIQQTRVRMSPGVHQLPRSEAIRLLSLEHEDLDLREREEQLKETIKHWLSPFVMVCRPTQICAGIVGLLVGLLIFVSLFMTNILRAMYSFGESVGYLMPTVEVLNPLDRFALSIQRVFPLDFIVLLFLVTFMILAATSGFQKMGIGIPWIKQTYNISPWKTKSRSLLVFTANLVLILLAVDVLLLALLPQYTTYSSQHYAACAENKSLAYPPLPTPLPDSAIQGEALVLSRGTRDGECSETVVIPCDWTAPEDQCVMTRIAVLWARVCYKTWYFGAIFYCITWIFLIVIILEGCVATFRPQHTSSSVTILPDLESS</sequence>
<dbReference type="InterPro" id="IPR006876">
    <property type="entry name" value="LMBR1-like_membr_prot"/>
</dbReference>
<dbReference type="PANTHER" id="PTHR16130">
    <property type="entry name" value="LYSOSOMAL COBALAMIN TRANSPORTER-RELATED"/>
    <property type="match status" value="1"/>
</dbReference>
<keyword evidence="5 10" id="KW-0812">Transmembrane</keyword>
<proteinExistence type="inferred from homology"/>
<feature type="transmembrane region" description="Helical" evidence="10">
    <location>
        <begin position="146"/>
        <end position="166"/>
    </location>
</feature>
<keyword evidence="4" id="KW-0846">Cobalamin</keyword>
<evidence type="ECO:0000256" key="6">
    <source>
        <dbReference type="ARBA" id="ARBA00022989"/>
    </source>
</evidence>
<feature type="transmembrane region" description="Helical" evidence="10">
    <location>
        <begin position="420"/>
        <end position="442"/>
    </location>
</feature>
<dbReference type="Pfam" id="PF04791">
    <property type="entry name" value="LMBR1"/>
    <property type="match status" value="1"/>
</dbReference>
<evidence type="ECO:0000256" key="4">
    <source>
        <dbReference type="ARBA" id="ARBA00022628"/>
    </source>
</evidence>
<evidence type="ECO:0000256" key="2">
    <source>
        <dbReference type="ARBA" id="ARBA00009901"/>
    </source>
</evidence>
<evidence type="ECO:0000256" key="1">
    <source>
        <dbReference type="ARBA" id="ARBA00004155"/>
    </source>
</evidence>
<gene>
    <name evidence="11" type="ORF">OUZ56_021239</name>
</gene>
<evidence type="ECO:0000256" key="8">
    <source>
        <dbReference type="ARBA" id="ARBA00023228"/>
    </source>
</evidence>
<feature type="transmembrane region" description="Helical" evidence="10">
    <location>
        <begin position="376"/>
        <end position="399"/>
    </location>
</feature>
<organism evidence="11 12">
    <name type="scientific">Daphnia magna</name>
    <dbReference type="NCBI Taxonomy" id="35525"/>
    <lineage>
        <taxon>Eukaryota</taxon>
        <taxon>Metazoa</taxon>
        <taxon>Ecdysozoa</taxon>
        <taxon>Arthropoda</taxon>
        <taxon>Crustacea</taxon>
        <taxon>Branchiopoda</taxon>
        <taxon>Diplostraca</taxon>
        <taxon>Cladocera</taxon>
        <taxon>Anomopoda</taxon>
        <taxon>Daphniidae</taxon>
        <taxon>Daphnia</taxon>
    </lineage>
</organism>
<comment type="similarity">
    <text evidence="2">Belongs to the LIMR family. LMBRD1 subfamily.</text>
</comment>
<evidence type="ECO:0000256" key="9">
    <source>
        <dbReference type="ARBA" id="ARBA00023285"/>
    </source>
</evidence>
<evidence type="ECO:0008006" key="13">
    <source>
        <dbReference type="Google" id="ProtNLM"/>
    </source>
</evidence>
<feature type="transmembrane region" description="Helical" evidence="10">
    <location>
        <begin position="315"/>
        <end position="338"/>
    </location>
</feature>
<dbReference type="Proteomes" id="UP001234178">
    <property type="component" value="Unassembled WGS sequence"/>
</dbReference>
<evidence type="ECO:0000256" key="10">
    <source>
        <dbReference type="SAM" id="Phobius"/>
    </source>
</evidence>
<keyword evidence="9" id="KW-0170">Cobalt</keyword>
<feature type="transmembrane region" description="Helical" evidence="10">
    <location>
        <begin position="105"/>
        <end position="126"/>
    </location>
</feature>
<comment type="caution">
    <text evidence="11">The sequence shown here is derived from an EMBL/GenBank/DDBJ whole genome shotgun (WGS) entry which is preliminary data.</text>
</comment>